<dbReference type="EMBL" id="RBKT01000001">
    <property type="protein sequence ID" value="RKR88302.1"/>
    <property type="molecule type" value="Genomic_DNA"/>
</dbReference>
<dbReference type="Proteomes" id="UP000277671">
    <property type="component" value="Unassembled WGS sequence"/>
</dbReference>
<name>A0A495JJ04_9ACTN</name>
<evidence type="ECO:0000256" key="1">
    <source>
        <dbReference type="SAM" id="MobiDB-lite"/>
    </source>
</evidence>
<protein>
    <recommendedName>
        <fullName evidence="2">DeoxyPurine in DNA protein A domain-containing protein</fullName>
    </recommendedName>
</protein>
<feature type="region of interest" description="Disordered" evidence="1">
    <location>
        <begin position="247"/>
        <end position="271"/>
    </location>
</feature>
<reference evidence="3 4" key="1">
    <citation type="submission" date="2018-10" db="EMBL/GenBank/DDBJ databases">
        <title>Sequencing the genomes of 1000 actinobacteria strains.</title>
        <authorList>
            <person name="Klenk H.-P."/>
        </authorList>
    </citation>
    <scope>NUCLEOTIDE SEQUENCE [LARGE SCALE GENOMIC DNA]</scope>
    <source>
        <strain evidence="3 4">DSM 45175</strain>
    </source>
</reference>
<evidence type="ECO:0000313" key="4">
    <source>
        <dbReference type="Proteomes" id="UP000277671"/>
    </source>
</evidence>
<keyword evidence="4" id="KW-1185">Reference proteome</keyword>
<dbReference type="RefSeq" id="WP_211349196.1">
    <property type="nucleotide sequence ID" value="NZ_RBKT01000001.1"/>
</dbReference>
<dbReference type="AlphaFoldDB" id="A0A495JJ04"/>
<evidence type="ECO:0000259" key="2">
    <source>
        <dbReference type="Pfam" id="PF23859"/>
    </source>
</evidence>
<feature type="domain" description="DeoxyPurine in DNA protein A" evidence="2">
    <location>
        <begin position="3"/>
        <end position="251"/>
    </location>
</feature>
<evidence type="ECO:0000313" key="3">
    <source>
        <dbReference type="EMBL" id="RKR88302.1"/>
    </source>
</evidence>
<sequence length="271" mass="30647">MRTFYLGTHRPAWLRDSTVPLFVSDTTLRDYRALPRASTTWALDSGAYSQLWRRGGWQNGPTPRQYAGRIRRYVDEIGHLAWASPQDHMCEPDMLHRTGLTVERHIDLTVGNYLELKGVDAGLAVIPVVQGWLPRDYARCVALYSRHGVDLSGEPLVGVGSVCRRQGTTEAEQVIDTLWDLGVRRLHTYGVKTLGLRRFANRIDSSDSLAWSLAARYSPPLPGCTHRGHCGNCRRWAMRWRGDLLRSLPPTRPGSTPRRNQRASRPPVETP</sequence>
<dbReference type="InterPro" id="IPR055645">
    <property type="entry name" value="DpdA"/>
</dbReference>
<gene>
    <name evidence="3" type="ORF">BDK92_2613</name>
</gene>
<accession>A0A495JJ04</accession>
<organism evidence="3 4">
    <name type="scientific">Micromonospora pisi</name>
    <dbReference type="NCBI Taxonomy" id="589240"/>
    <lineage>
        <taxon>Bacteria</taxon>
        <taxon>Bacillati</taxon>
        <taxon>Actinomycetota</taxon>
        <taxon>Actinomycetes</taxon>
        <taxon>Micromonosporales</taxon>
        <taxon>Micromonosporaceae</taxon>
        <taxon>Micromonospora</taxon>
    </lineage>
</organism>
<comment type="caution">
    <text evidence="3">The sequence shown here is derived from an EMBL/GenBank/DDBJ whole genome shotgun (WGS) entry which is preliminary data.</text>
</comment>
<proteinExistence type="predicted"/>
<dbReference type="Pfam" id="PF23859">
    <property type="entry name" value="DpdA"/>
    <property type="match status" value="1"/>
</dbReference>